<dbReference type="SUPFAM" id="SSF46689">
    <property type="entry name" value="Homeodomain-like"/>
    <property type="match status" value="1"/>
</dbReference>
<protein>
    <submittedName>
        <fullName evidence="6">RpiR family transcriptional regulator</fullName>
    </submittedName>
</protein>
<evidence type="ECO:0000313" key="7">
    <source>
        <dbReference type="Proteomes" id="UP000219546"/>
    </source>
</evidence>
<dbReference type="EMBL" id="OAOP01000001">
    <property type="protein sequence ID" value="SNX67196.1"/>
    <property type="molecule type" value="Genomic_DNA"/>
</dbReference>
<dbReference type="InterPro" id="IPR036388">
    <property type="entry name" value="WH-like_DNA-bd_sf"/>
</dbReference>
<feature type="domain" description="SIS" evidence="5">
    <location>
        <begin position="123"/>
        <end position="260"/>
    </location>
</feature>
<keyword evidence="3" id="KW-0804">Transcription</keyword>
<dbReference type="InterPro" id="IPR001347">
    <property type="entry name" value="SIS_dom"/>
</dbReference>
<keyword evidence="7" id="KW-1185">Reference proteome</keyword>
<dbReference type="InterPro" id="IPR046348">
    <property type="entry name" value="SIS_dom_sf"/>
</dbReference>
<dbReference type="InterPro" id="IPR047640">
    <property type="entry name" value="RpiR-like"/>
</dbReference>
<dbReference type="OrthoDB" id="2930at2"/>
<evidence type="ECO:0000259" key="5">
    <source>
        <dbReference type="PROSITE" id="PS51464"/>
    </source>
</evidence>
<dbReference type="CDD" id="cd05013">
    <property type="entry name" value="SIS_RpiR"/>
    <property type="match status" value="1"/>
</dbReference>
<proteinExistence type="predicted"/>
<dbReference type="InterPro" id="IPR009057">
    <property type="entry name" value="Homeodomain-like_sf"/>
</dbReference>
<dbReference type="PROSITE" id="PS51464">
    <property type="entry name" value="SIS"/>
    <property type="match status" value="1"/>
</dbReference>
<dbReference type="SUPFAM" id="SSF53697">
    <property type="entry name" value="SIS domain"/>
    <property type="match status" value="1"/>
</dbReference>
<dbReference type="Gene3D" id="1.10.10.10">
    <property type="entry name" value="Winged helix-like DNA-binding domain superfamily/Winged helix DNA-binding domain"/>
    <property type="match status" value="1"/>
</dbReference>
<name>A0A285CJL5_9BACI</name>
<evidence type="ECO:0000256" key="1">
    <source>
        <dbReference type="ARBA" id="ARBA00023015"/>
    </source>
</evidence>
<evidence type="ECO:0000313" key="6">
    <source>
        <dbReference type="EMBL" id="SNX67196.1"/>
    </source>
</evidence>
<organism evidence="6 7">
    <name type="scientific">Bacillus oleivorans</name>
    <dbReference type="NCBI Taxonomy" id="1448271"/>
    <lineage>
        <taxon>Bacteria</taxon>
        <taxon>Bacillati</taxon>
        <taxon>Bacillota</taxon>
        <taxon>Bacilli</taxon>
        <taxon>Bacillales</taxon>
        <taxon>Bacillaceae</taxon>
        <taxon>Bacillus</taxon>
    </lineage>
</organism>
<dbReference type="Pfam" id="PF01380">
    <property type="entry name" value="SIS"/>
    <property type="match status" value="1"/>
</dbReference>
<dbReference type="InterPro" id="IPR035472">
    <property type="entry name" value="RpiR-like_SIS"/>
</dbReference>
<dbReference type="GO" id="GO:0097367">
    <property type="term" value="F:carbohydrate derivative binding"/>
    <property type="evidence" value="ECO:0007669"/>
    <property type="project" value="InterPro"/>
</dbReference>
<accession>A0A285CJL5</accession>
<feature type="domain" description="HTH rpiR-type" evidence="4">
    <location>
        <begin position="2"/>
        <end position="78"/>
    </location>
</feature>
<dbReference type="InterPro" id="IPR000281">
    <property type="entry name" value="HTH_RpiR"/>
</dbReference>
<keyword evidence="1" id="KW-0805">Transcription regulation</keyword>
<dbReference type="Pfam" id="PF01418">
    <property type="entry name" value="HTH_6"/>
    <property type="match status" value="1"/>
</dbReference>
<dbReference type="PANTHER" id="PTHR30514">
    <property type="entry name" value="GLUCOKINASE"/>
    <property type="match status" value="1"/>
</dbReference>
<sequence>MIKIRQQIKEQYNDLTQSLKIAANFILDNPKLVALYPAKEIGRLSETSETTVIRLCYALGYSGYSSLQEEIRKTLLLPVEEPFQALKKGIEIQENVISHVVEQDIKFIKKTFEEIEEGLFLDAVKSMISAKKIVIVGLKGSYGVANWLAYSLNIVRGNTILYKGDIDDANYLLTEMTEEWLIIALSFPRYVEQTISFVKASKEKGAKILSITDHELSPVGVLSDITLKVITQNPTGLKGMPVITSVLNALVSGVMVIDKKNVVERVDKYNQTSEHYFTFHRLD</sequence>
<dbReference type="AlphaFoldDB" id="A0A285CJL5"/>
<dbReference type="RefSeq" id="WP_097157013.1">
    <property type="nucleotide sequence ID" value="NZ_JBEPMQ010000003.1"/>
</dbReference>
<dbReference type="GO" id="GO:0003677">
    <property type="term" value="F:DNA binding"/>
    <property type="evidence" value="ECO:0007669"/>
    <property type="project" value="UniProtKB-KW"/>
</dbReference>
<evidence type="ECO:0000259" key="4">
    <source>
        <dbReference type="PROSITE" id="PS51071"/>
    </source>
</evidence>
<gene>
    <name evidence="6" type="ORF">SAMN05877753_101513</name>
</gene>
<dbReference type="Proteomes" id="UP000219546">
    <property type="component" value="Unassembled WGS sequence"/>
</dbReference>
<evidence type="ECO:0000256" key="3">
    <source>
        <dbReference type="ARBA" id="ARBA00023163"/>
    </source>
</evidence>
<reference evidence="6 7" key="1">
    <citation type="submission" date="2017-08" db="EMBL/GenBank/DDBJ databases">
        <authorList>
            <person name="de Groot N.N."/>
        </authorList>
    </citation>
    <scope>NUCLEOTIDE SEQUENCE [LARGE SCALE GENOMIC DNA]</scope>
    <source>
        <strain evidence="6 7">JC228</strain>
    </source>
</reference>
<dbReference type="GO" id="GO:0003700">
    <property type="term" value="F:DNA-binding transcription factor activity"/>
    <property type="evidence" value="ECO:0007669"/>
    <property type="project" value="InterPro"/>
</dbReference>
<dbReference type="GO" id="GO:1901135">
    <property type="term" value="P:carbohydrate derivative metabolic process"/>
    <property type="evidence" value="ECO:0007669"/>
    <property type="project" value="InterPro"/>
</dbReference>
<dbReference type="PANTHER" id="PTHR30514:SF18">
    <property type="entry name" value="RPIR-FAMILY TRANSCRIPTIONAL REGULATOR"/>
    <property type="match status" value="1"/>
</dbReference>
<keyword evidence="2" id="KW-0238">DNA-binding</keyword>
<dbReference type="PROSITE" id="PS51071">
    <property type="entry name" value="HTH_RPIR"/>
    <property type="match status" value="1"/>
</dbReference>
<dbReference type="Gene3D" id="3.40.50.10490">
    <property type="entry name" value="Glucose-6-phosphate isomerase like protein, domain 1"/>
    <property type="match status" value="1"/>
</dbReference>
<evidence type="ECO:0000256" key="2">
    <source>
        <dbReference type="ARBA" id="ARBA00023125"/>
    </source>
</evidence>